<keyword evidence="1 6" id="KW-0645">Protease</keyword>
<dbReference type="Gene3D" id="3.30.2010.10">
    <property type="entry name" value="Metalloproteases ('zincins'), catalytic domain"/>
    <property type="match status" value="1"/>
</dbReference>
<dbReference type="PANTHER" id="PTHR34978">
    <property type="entry name" value="POSSIBLE SENSOR-TRANSDUCER PROTEIN BLAR"/>
    <property type="match status" value="1"/>
</dbReference>
<gene>
    <name evidence="9" type="ORF">HKK74_38400</name>
</gene>
<accession>A0ABR7M2S4</accession>
<evidence type="ECO:0000256" key="1">
    <source>
        <dbReference type="ARBA" id="ARBA00022670"/>
    </source>
</evidence>
<evidence type="ECO:0000256" key="7">
    <source>
        <dbReference type="SAM" id="Phobius"/>
    </source>
</evidence>
<evidence type="ECO:0000313" key="10">
    <source>
        <dbReference type="Proteomes" id="UP000805614"/>
    </source>
</evidence>
<keyword evidence="7" id="KW-1133">Transmembrane helix</keyword>
<dbReference type="InterPro" id="IPR052173">
    <property type="entry name" value="Beta-lactam_resp_regulator"/>
</dbReference>
<keyword evidence="7" id="KW-0812">Transmembrane</keyword>
<keyword evidence="10" id="KW-1185">Reference proteome</keyword>
<dbReference type="Pfam" id="PF01435">
    <property type="entry name" value="Peptidase_M48"/>
    <property type="match status" value="1"/>
</dbReference>
<comment type="similarity">
    <text evidence="6">Belongs to the peptidase M48 family.</text>
</comment>
<name>A0ABR7M2S4_9ACTN</name>
<dbReference type="PANTHER" id="PTHR34978:SF3">
    <property type="entry name" value="SLR0241 PROTEIN"/>
    <property type="match status" value="1"/>
</dbReference>
<protein>
    <submittedName>
        <fullName evidence="9">M56 family metallopeptidase</fullName>
    </submittedName>
</protein>
<keyword evidence="2" id="KW-0479">Metal-binding</keyword>
<reference evidence="9 10" key="1">
    <citation type="submission" date="2020-06" db="EMBL/GenBank/DDBJ databases">
        <title>Actinomadura xiongansis sp. nov., isolated from soil of Baiyangdian.</title>
        <authorList>
            <person name="Zhang X."/>
        </authorList>
    </citation>
    <scope>NUCLEOTIDE SEQUENCE [LARGE SCALE GENOMIC DNA]</scope>
    <source>
        <strain evidence="9 10">HBUM206468</strain>
    </source>
</reference>
<comment type="cofactor">
    <cofactor evidence="6">
        <name>Zn(2+)</name>
        <dbReference type="ChEBI" id="CHEBI:29105"/>
    </cofactor>
    <text evidence="6">Binds 1 zinc ion per subunit.</text>
</comment>
<evidence type="ECO:0000259" key="8">
    <source>
        <dbReference type="Pfam" id="PF01435"/>
    </source>
</evidence>
<dbReference type="Proteomes" id="UP000805614">
    <property type="component" value="Unassembled WGS sequence"/>
</dbReference>
<evidence type="ECO:0000256" key="4">
    <source>
        <dbReference type="ARBA" id="ARBA00022833"/>
    </source>
</evidence>
<keyword evidence="7" id="KW-0472">Membrane</keyword>
<evidence type="ECO:0000256" key="6">
    <source>
        <dbReference type="RuleBase" id="RU003983"/>
    </source>
</evidence>
<evidence type="ECO:0000256" key="3">
    <source>
        <dbReference type="ARBA" id="ARBA00022801"/>
    </source>
</evidence>
<evidence type="ECO:0000256" key="2">
    <source>
        <dbReference type="ARBA" id="ARBA00022723"/>
    </source>
</evidence>
<evidence type="ECO:0000256" key="5">
    <source>
        <dbReference type="ARBA" id="ARBA00023049"/>
    </source>
</evidence>
<evidence type="ECO:0000313" key="9">
    <source>
        <dbReference type="EMBL" id="MBC6471315.1"/>
    </source>
</evidence>
<feature type="transmembrane region" description="Helical" evidence="7">
    <location>
        <begin position="36"/>
        <end position="61"/>
    </location>
</feature>
<comment type="caution">
    <text evidence="9">The sequence shown here is derived from an EMBL/GenBank/DDBJ whole genome shotgun (WGS) entry which is preliminary data.</text>
</comment>
<proteinExistence type="inferred from homology"/>
<feature type="transmembrane region" description="Helical" evidence="7">
    <location>
        <begin position="285"/>
        <end position="308"/>
    </location>
</feature>
<keyword evidence="4 6" id="KW-0862">Zinc</keyword>
<dbReference type="CDD" id="cd07326">
    <property type="entry name" value="M56_BlaR1_MecR1_like"/>
    <property type="match status" value="1"/>
</dbReference>
<keyword evidence="3 6" id="KW-0378">Hydrolase</keyword>
<dbReference type="InterPro" id="IPR001915">
    <property type="entry name" value="Peptidase_M48"/>
</dbReference>
<dbReference type="RefSeq" id="WP_187248354.1">
    <property type="nucleotide sequence ID" value="NZ_BAAAOK010000025.1"/>
</dbReference>
<organism evidence="9 10">
    <name type="scientific">Actinomadura alba</name>
    <dbReference type="NCBI Taxonomy" id="406431"/>
    <lineage>
        <taxon>Bacteria</taxon>
        <taxon>Bacillati</taxon>
        <taxon>Actinomycetota</taxon>
        <taxon>Actinomycetes</taxon>
        <taxon>Streptosporangiales</taxon>
        <taxon>Thermomonosporaceae</taxon>
        <taxon>Actinomadura</taxon>
    </lineage>
</organism>
<keyword evidence="5 6" id="KW-0482">Metalloprotease</keyword>
<feature type="domain" description="Peptidase M48" evidence="8">
    <location>
        <begin position="117"/>
        <end position="195"/>
    </location>
</feature>
<dbReference type="EMBL" id="JABVEC010000068">
    <property type="protein sequence ID" value="MBC6471315.1"/>
    <property type="molecule type" value="Genomic_DNA"/>
</dbReference>
<sequence>MFLVVAAGLIVSVVALGCVAGPVLDRPGWPVANPAIAIACWIAALSGTFAGLTGAVAVALLRSPAPGHGLLEWLHDCVHAHRHSGVALAAGVGAVTLFACAVRLARGLPRLWRAMTHRRRHRQMLGLIAREDGEHADVLVLEHPVPVAYCLPSRRGCIVISTGARDRLTAAQLKAVLAHERAHLRQRHHALLLLLDLAYVLLPWLPTVRRAGASLPLLLEMAADDVAARRCGRPALAGALRKLAIAPGAAGALAATGSDGRTLTRRLARLDVPARRLSRARRTAAWAFFTCAIGAPFAVITVVVGLLLPC</sequence>